<proteinExistence type="predicted"/>
<comment type="caution">
    <text evidence="1">The sequence shown here is derived from an EMBL/GenBank/DDBJ whole genome shotgun (WGS) entry which is preliminary data.</text>
</comment>
<name>A0ABW5JZF9_9FLAO</name>
<reference evidence="2" key="1">
    <citation type="journal article" date="2019" name="Int. J. Syst. Evol. Microbiol.">
        <title>The Global Catalogue of Microorganisms (GCM) 10K type strain sequencing project: providing services to taxonomists for standard genome sequencing and annotation.</title>
        <authorList>
            <consortium name="The Broad Institute Genomics Platform"/>
            <consortium name="The Broad Institute Genome Sequencing Center for Infectious Disease"/>
            <person name="Wu L."/>
            <person name="Ma J."/>
        </authorList>
    </citation>
    <scope>NUCLEOTIDE SEQUENCE [LARGE SCALE GENOMIC DNA]</scope>
    <source>
        <strain evidence="2">KCTC 42808</strain>
    </source>
</reference>
<sequence>MGEIILVVIGILIALSINKLNNSYQNSKKEIIILSEIRENLVADTIQINRIAKFHKTKKKEIYSILHLISQNKPSEENRNTLLKYFTTGTIFEIKEFHSKSVGYANLINSGNIELIKERKLRNLITQYYLSTSKNIGAMEVAKNNTRQFKEYIIPKTISNWSLKKLTGLDFELENQEYVVGLNNDKKAISSLMQMSMQIDFSGSVLSEFQKNIKDLINRIDLKIKTTDK</sequence>
<protein>
    <submittedName>
        <fullName evidence="1">DUF6090 family protein</fullName>
    </submittedName>
</protein>
<dbReference type="Pfam" id="PF19578">
    <property type="entry name" value="DUF6090"/>
    <property type="match status" value="1"/>
</dbReference>
<keyword evidence="2" id="KW-1185">Reference proteome</keyword>
<gene>
    <name evidence="1" type="ORF">ACFSSB_03400</name>
</gene>
<organism evidence="1 2">
    <name type="scientific">Lacinutrix gracilariae</name>
    <dbReference type="NCBI Taxonomy" id="1747198"/>
    <lineage>
        <taxon>Bacteria</taxon>
        <taxon>Pseudomonadati</taxon>
        <taxon>Bacteroidota</taxon>
        <taxon>Flavobacteriia</taxon>
        <taxon>Flavobacteriales</taxon>
        <taxon>Flavobacteriaceae</taxon>
        <taxon>Lacinutrix</taxon>
    </lineage>
</organism>
<evidence type="ECO:0000313" key="2">
    <source>
        <dbReference type="Proteomes" id="UP001597467"/>
    </source>
</evidence>
<dbReference type="InterPro" id="IPR045749">
    <property type="entry name" value="DUF6090"/>
</dbReference>
<dbReference type="Proteomes" id="UP001597467">
    <property type="component" value="Unassembled WGS sequence"/>
</dbReference>
<accession>A0ABW5JZF9</accession>
<evidence type="ECO:0000313" key="1">
    <source>
        <dbReference type="EMBL" id="MFD2541350.1"/>
    </source>
</evidence>
<dbReference type="EMBL" id="JBHULM010000007">
    <property type="protein sequence ID" value="MFD2541350.1"/>
    <property type="molecule type" value="Genomic_DNA"/>
</dbReference>